<keyword evidence="1" id="KW-0812">Transmembrane</keyword>
<feature type="domain" description="DUF6199" evidence="2">
    <location>
        <begin position="18"/>
        <end position="75"/>
    </location>
</feature>
<protein>
    <recommendedName>
        <fullName evidence="2">DUF6199 domain-containing protein</fullName>
    </recommendedName>
</protein>
<accession>A0A7X0RSH7</accession>
<evidence type="ECO:0000313" key="4">
    <source>
        <dbReference type="Proteomes" id="UP000547209"/>
    </source>
</evidence>
<dbReference type="RefSeq" id="WP_185143148.1">
    <property type="nucleotide sequence ID" value="NZ_JACJVP010000023.1"/>
</dbReference>
<gene>
    <name evidence="3" type="ORF">H7C19_13350</name>
</gene>
<reference evidence="3 4" key="1">
    <citation type="submission" date="2020-08" db="EMBL/GenBank/DDBJ databases">
        <title>Cohnella phylogeny.</title>
        <authorList>
            <person name="Dunlap C."/>
        </authorList>
    </citation>
    <scope>NUCLEOTIDE SEQUENCE [LARGE SCALE GENOMIC DNA]</scope>
    <source>
        <strain evidence="3 4">DSM 28246</strain>
    </source>
</reference>
<proteinExistence type="predicted"/>
<keyword evidence="1" id="KW-1133">Transmembrane helix</keyword>
<evidence type="ECO:0000256" key="1">
    <source>
        <dbReference type="SAM" id="Phobius"/>
    </source>
</evidence>
<comment type="caution">
    <text evidence="3">The sequence shown here is derived from an EMBL/GenBank/DDBJ whole genome shotgun (WGS) entry which is preliminary data.</text>
</comment>
<name>A0A7X0RSH7_9BACL</name>
<dbReference type="EMBL" id="JACJVP010000023">
    <property type="protein sequence ID" value="MBB6671671.1"/>
    <property type="molecule type" value="Genomic_DNA"/>
</dbReference>
<evidence type="ECO:0000313" key="3">
    <source>
        <dbReference type="EMBL" id="MBB6671671.1"/>
    </source>
</evidence>
<dbReference type="InterPro" id="IPR045679">
    <property type="entry name" value="DUF6199"/>
</dbReference>
<sequence length="85" mass="9659">MATTQSMHTAALMLSLALVFWTGSAIFVVLHPRAVWRLVQGRRWETSREPESDNLWLIRIQGIFMGAAGLLLLVVPQLREWLPFG</sequence>
<dbReference type="AlphaFoldDB" id="A0A7X0RSH7"/>
<feature type="transmembrane region" description="Helical" evidence="1">
    <location>
        <begin position="56"/>
        <end position="75"/>
    </location>
</feature>
<keyword evidence="1" id="KW-0472">Membrane</keyword>
<dbReference type="Proteomes" id="UP000547209">
    <property type="component" value="Unassembled WGS sequence"/>
</dbReference>
<keyword evidence="4" id="KW-1185">Reference proteome</keyword>
<organism evidence="3 4">
    <name type="scientific">Cohnella nanjingensis</name>
    <dbReference type="NCBI Taxonomy" id="1387779"/>
    <lineage>
        <taxon>Bacteria</taxon>
        <taxon>Bacillati</taxon>
        <taxon>Bacillota</taxon>
        <taxon>Bacilli</taxon>
        <taxon>Bacillales</taxon>
        <taxon>Paenibacillaceae</taxon>
        <taxon>Cohnella</taxon>
    </lineage>
</organism>
<dbReference type="Pfam" id="PF19701">
    <property type="entry name" value="DUF6199"/>
    <property type="match status" value="1"/>
</dbReference>
<evidence type="ECO:0000259" key="2">
    <source>
        <dbReference type="Pfam" id="PF19701"/>
    </source>
</evidence>